<reference evidence="7" key="1">
    <citation type="submission" date="2015-04" db="UniProtKB">
        <authorList>
            <consortium name="EnsemblPlants"/>
        </authorList>
    </citation>
    <scope>IDENTIFICATION</scope>
    <source>
        <strain evidence="7">SL10</strain>
    </source>
</reference>
<dbReference type="CDD" id="cd06222">
    <property type="entry name" value="RNase_H_like"/>
    <property type="match status" value="2"/>
</dbReference>
<dbReference type="GO" id="GO:0004523">
    <property type="term" value="F:RNA-DNA hybrid ribonuclease activity"/>
    <property type="evidence" value="ECO:0007669"/>
    <property type="project" value="InterPro"/>
</dbReference>
<feature type="domain" description="RNase H type-1" evidence="6">
    <location>
        <begin position="468"/>
        <end position="590"/>
    </location>
</feature>
<evidence type="ECO:0000256" key="1">
    <source>
        <dbReference type="ARBA" id="ARBA00023015"/>
    </source>
</evidence>
<protein>
    <recommendedName>
        <fullName evidence="9">RNase H type-1 domain-containing protein</fullName>
    </recommendedName>
</protein>
<dbReference type="InterPro" id="IPR002156">
    <property type="entry name" value="RNaseH_domain"/>
</dbReference>
<dbReference type="HOGENOM" id="CLU_435738_0_0_1"/>
<feature type="domain" description="RNase H type-1" evidence="6">
    <location>
        <begin position="228"/>
        <end position="350"/>
    </location>
</feature>
<keyword evidence="4" id="KW-0539">Nucleus</keyword>
<evidence type="ECO:0008006" key="9">
    <source>
        <dbReference type="Google" id="ProtNLM"/>
    </source>
</evidence>
<dbReference type="OMA" id="WCHYSSI"/>
<dbReference type="Pfam" id="PF02365">
    <property type="entry name" value="NAM"/>
    <property type="match status" value="1"/>
</dbReference>
<feature type="domain" description="NAC" evidence="5">
    <location>
        <begin position="13"/>
        <end position="84"/>
    </location>
</feature>
<dbReference type="InterPro" id="IPR012337">
    <property type="entry name" value="RNaseH-like_sf"/>
</dbReference>
<evidence type="ECO:0000256" key="2">
    <source>
        <dbReference type="ARBA" id="ARBA00023125"/>
    </source>
</evidence>
<dbReference type="PANTHER" id="PTHR47723:SF17">
    <property type="entry name" value="OS05G0353850 PROTEIN"/>
    <property type="match status" value="1"/>
</dbReference>
<dbReference type="InterPro" id="IPR044730">
    <property type="entry name" value="RNase_H-like_dom_plant"/>
</dbReference>
<dbReference type="InterPro" id="IPR053151">
    <property type="entry name" value="RNase_H-like"/>
</dbReference>
<proteinExistence type="predicted"/>
<dbReference type="Gene3D" id="2.170.150.80">
    <property type="entry name" value="NAC domain"/>
    <property type="match status" value="1"/>
</dbReference>
<evidence type="ECO:0000259" key="5">
    <source>
        <dbReference type="Pfam" id="PF02365"/>
    </source>
</evidence>
<evidence type="ECO:0000256" key="4">
    <source>
        <dbReference type="ARBA" id="ARBA00023242"/>
    </source>
</evidence>
<dbReference type="SUPFAM" id="SSF101941">
    <property type="entry name" value="NAC domain"/>
    <property type="match status" value="1"/>
</dbReference>
<keyword evidence="3" id="KW-0804">Transcription</keyword>
<evidence type="ECO:0000259" key="6">
    <source>
        <dbReference type="Pfam" id="PF13456"/>
    </source>
</evidence>
<reference evidence="7" key="2">
    <citation type="submission" date="2018-04" db="EMBL/GenBank/DDBJ databases">
        <title>OnivRS2 (Oryza nivara Reference Sequence Version 2).</title>
        <authorList>
            <person name="Zhang J."/>
            <person name="Kudrna D."/>
            <person name="Lee S."/>
            <person name="Talag J."/>
            <person name="Rajasekar S."/>
            <person name="Welchert J."/>
            <person name="Hsing Y.-I."/>
            <person name="Wing R.A."/>
        </authorList>
    </citation>
    <scope>NUCLEOTIDE SEQUENCE [LARGE SCALE GENOMIC DNA]</scope>
    <source>
        <strain evidence="7">SL10</strain>
    </source>
</reference>
<dbReference type="Pfam" id="PF13456">
    <property type="entry name" value="RVT_3"/>
    <property type="match status" value="2"/>
</dbReference>
<dbReference type="PANTHER" id="PTHR47723">
    <property type="entry name" value="OS05G0353850 PROTEIN"/>
    <property type="match status" value="1"/>
</dbReference>
<dbReference type="InterPro" id="IPR003441">
    <property type="entry name" value="NAC-dom"/>
</dbReference>
<dbReference type="InterPro" id="IPR036093">
    <property type="entry name" value="NAC_dom_sf"/>
</dbReference>
<dbReference type="SUPFAM" id="SSF53098">
    <property type="entry name" value="Ribonuclease H-like"/>
    <property type="match status" value="2"/>
</dbReference>
<dbReference type="eggNOG" id="KOG1075">
    <property type="taxonomic scope" value="Eukaryota"/>
</dbReference>
<dbReference type="Gramene" id="ONIVA05G13280.1">
    <property type="protein sequence ID" value="ONIVA05G13280.1"/>
    <property type="gene ID" value="ONIVA05G13280"/>
</dbReference>
<name>A0A0E0HD25_ORYNI</name>
<evidence type="ECO:0000313" key="8">
    <source>
        <dbReference type="Proteomes" id="UP000006591"/>
    </source>
</evidence>
<keyword evidence="2" id="KW-0238">DNA-binding</keyword>
<dbReference type="AlphaFoldDB" id="A0A0E0HD25"/>
<dbReference type="EnsemblPlants" id="ONIVA05G13280.1">
    <property type="protein sequence ID" value="ONIVA05G13280.1"/>
    <property type="gene ID" value="ONIVA05G13280"/>
</dbReference>
<sequence length="628" mass="68652">MAAAAAGADGLLPGPKLDPSDDELVGGYLLRRLQGQPLPLEADPLSARPRNLAADHGRGDEAFFLAEAQAKNAKGKRQRSTVEGQSMCVDGGRLRVPDDGRGGGGLAFSHFLPLSPSIVPSPAPSPRCSTSTPLSPPKLLADHGRGDEAAFFADAWAKNGKRQKQRSTRLRVADDGGGGSAFLPPSILPSLLPAPRCSTPLSPTSPPFRPSRVIVRWARPPPGWCKLNFDGSVFNDGSRRASIGGVIRDSDAGVVLAFAETTEHWTVGVVEARAMIRGLRFALACFIERLEVEGDDLVLVKLIRGEETETRIPAAMQAEILNLLRCFAEVDVRHIYREGNSVAHTLCRQAYVCPGIWSQRGGGMPAAVWDKVDDDRRGVVHERIRKNNGSVLGAVQTQRGVAKRFAQTDTVAHSKTGTGSALEQILVVSCWFYHQWCHYSSIEMKLEMNKVMRQWKWAPPPVGWCKLNFDGSVFNDGSRRASIGGVIRGCDGGVVLAFAETTEHLTVGVVEARALIKGLKLALKCFVERIVVEGDDLVLVQLLRGEETQTRIPAAMHDEILSLLRRFTEFEVRHIYREGNSVAHTLCRQAYQGPGLWTERVPMPGAVREKIDEDCRGVLHERLCKKNK</sequence>
<organism evidence="7">
    <name type="scientific">Oryza nivara</name>
    <name type="common">Indian wild rice</name>
    <name type="synonym">Oryza sativa f. spontanea</name>
    <dbReference type="NCBI Taxonomy" id="4536"/>
    <lineage>
        <taxon>Eukaryota</taxon>
        <taxon>Viridiplantae</taxon>
        <taxon>Streptophyta</taxon>
        <taxon>Embryophyta</taxon>
        <taxon>Tracheophyta</taxon>
        <taxon>Spermatophyta</taxon>
        <taxon>Magnoliopsida</taxon>
        <taxon>Liliopsida</taxon>
        <taxon>Poales</taxon>
        <taxon>Poaceae</taxon>
        <taxon>BOP clade</taxon>
        <taxon>Oryzoideae</taxon>
        <taxon>Oryzeae</taxon>
        <taxon>Oryzinae</taxon>
        <taxon>Oryza</taxon>
    </lineage>
</organism>
<evidence type="ECO:0000256" key="3">
    <source>
        <dbReference type="ARBA" id="ARBA00023163"/>
    </source>
</evidence>
<keyword evidence="1" id="KW-0805">Transcription regulation</keyword>
<dbReference type="InterPro" id="IPR036397">
    <property type="entry name" value="RNaseH_sf"/>
</dbReference>
<keyword evidence="8" id="KW-1185">Reference proteome</keyword>
<dbReference type="Proteomes" id="UP000006591">
    <property type="component" value="Chromosome 5"/>
</dbReference>
<evidence type="ECO:0000313" key="7">
    <source>
        <dbReference type="EnsemblPlants" id="ONIVA05G13280.1"/>
    </source>
</evidence>
<dbReference type="GO" id="GO:0006355">
    <property type="term" value="P:regulation of DNA-templated transcription"/>
    <property type="evidence" value="ECO:0007669"/>
    <property type="project" value="InterPro"/>
</dbReference>
<dbReference type="Gene3D" id="3.30.420.10">
    <property type="entry name" value="Ribonuclease H-like superfamily/Ribonuclease H"/>
    <property type="match status" value="2"/>
</dbReference>
<dbReference type="GO" id="GO:0003677">
    <property type="term" value="F:DNA binding"/>
    <property type="evidence" value="ECO:0007669"/>
    <property type="project" value="UniProtKB-KW"/>
</dbReference>
<accession>A0A0E0HD25</accession>